<accession>X1MQL8</accession>
<comment type="caution">
    <text evidence="2">The sequence shown here is derived from an EMBL/GenBank/DDBJ whole genome shotgun (WGS) entry which is preliminary data.</text>
</comment>
<sequence>MPEVKSLEKLELERAKLIDKMEALRSERFKLDEKITEIRHNAMVGKYYKDWCDDGKHTFYKPSFDKYT</sequence>
<evidence type="ECO:0000256" key="1">
    <source>
        <dbReference type="SAM" id="Coils"/>
    </source>
</evidence>
<feature type="coiled-coil region" evidence="1">
    <location>
        <begin position="7"/>
        <end position="34"/>
    </location>
</feature>
<name>X1MQL8_9ZZZZ</name>
<dbReference type="EMBL" id="BARV01022456">
    <property type="protein sequence ID" value="GAI20341.1"/>
    <property type="molecule type" value="Genomic_DNA"/>
</dbReference>
<protein>
    <submittedName>
        <fullName evidence="2">Uncharacterized protein</fullName>
    </submittedName>
</protein>
<gene>
    <name evidence="2" type="ORF">S06H3_37022</name>
</gene>
<feature type="non-terminal residue" evidence="2">
    <location>
        <position position="68"/>
    </location>
</feature>
<evidence type="ECO:0000313" key="2">
    <source>
        <dbReference type="EMBL" id="GAI20341.1"/>
    </source>
</evidence>
<dbReference type="AlphaFoldDB" id="X1MQL8"/>
<organism evidence="2">
    <name type="scientific">marine sediment metagenome</name>
    <dbReference type="NCBI Taxonomy" id="412755"/>
    <lineage>
        <taxon>unclassified sequences</taxon>
        <taxon>metagenomes</taxon>
        <taxon>ecological metagenomes</taxon>
    </lineage>
</organism>
<proteinExistence type="predicted"/>
<keyword evidence="1" id="KW-0175">Coiled coil</keyword>
<reference evidence="2" key="1">
    <citation type="journal article" date="2014" name="Front. Microbiol.">
        <title>High frequency of phylogenetically diverse reductive dehalogenase-homologous genes in deep subseafloor sedimentary metagenomes.</title>
        <authorList>
            <person name="Kawai M."/>
            <person name="Futagami T."/>
            <person name="Toyoda A."/>
            <person name="Takaki Y."/>
            <person name="Nishi S."/>
            <person name="Hori S."/>
            <person name="Arai W."/>
            <person name="Tsubouchi T."/>
            <person name="Morono Y."/>
            <person name="Uchiyama I."/>
            <person name="Ito T."/>
            <person name="Fujiyama A."/>
            <person name="Inagaki F."/>
            <person name="Takami H."/>
        </authorList>
    </citation>
    <scope>NUCLEOTIDE SEQUENCE</scope>
    <source>
        <strain evidence="2">Expedition CK06-06</strain>
    </source>
</reference>